<organism evidence="2 3">
    <name type="scientific">Tanacetum coccineum</name>
    <dbReference type="NCBI Taxonomy" id="301880"/>
    <lineage>
        <taxon>Eukaryota</taxon>
        <taxon>Viridiplantae</taxon>
        <taxon>Streptophyta</taxon>
        <taxon>Embryophyta</taxon>
        <taxon>Tracheophyta</taxon>
        <taxon>Spermatophyta</taxon>
        <taxon>Magnoliopsida</taxon>
        <taxon>eudicotyledons</taxon>
        <taxon>Gunneridae</taxon>
        <taxon>Pentapetalae</taxon>
        <taxon>asterids</taxon>
        <taxon>campanulids</taxon>
        <taxon>Asterales</taxon>
        <taxon>Asteraceae</taxon>
        <taxon>Asteroideae</taxon>
        <taxon>Anthemideae</taxon>
        <taxon>Anthemidinae</taxon>
        <taxon>Tanacetum</taxon>
    </lineage>
</organism>
<reference evidence="2" key="1">
    <citation type="journal article" date="2022" name="Int. J. Mol. Sci.">
        <title>Draft Genome of Tanacetum Coccineum: Genomic Comparison of Closely Related Tanacetum-Family Plants.</title>
        <authorList>
            <person name="Yamashiro T."/>
            <person name="Shiraishi A."/>
            <person name="Nakayama K."/>
            <person name="Satake H."/>
        </authorList>
    </citation>
    <scope>NUCLEOTIDE SEQUENCE</scope>
</reference>
<gene>
    <name evidence="2" type="ORF">Tco_1002847</name>
</gene>
<keyword evidence="1" id="KW-0472">Membrane</keyword>
<evidence type="ECO:0000313" key="3">
    <source>
        <dbReference type="Proteomes" id="UP001151760"/>
    </source>
</evidence>
<proteinExistence type="predicted"/>
<evidence type="ECO:0000256" key="1">
    <source>
        <dbReference type="SAM" id="Phobius"/>
    </source>
</evidence>
<keyword evidence="3" id="KW-1185">Reference proteome</keyword>
<accession>A0ABQ5F8J6</accession>
<keyword evidence="1" id="KW-0812">Transmembrane</keyword>
<feature type="transmembrane region" description="Helical" evidence="1">
    <location>
        <begin position="121"/>
        <end position="139"/>
    </location>
</feature>
<sequence>MIGECSFSCDEGILVEGASWLMEIDTGESTNTSALRAAASRTRETAIIGGLKYSSNIGASSFVFKNLTQILSFLLLPGGFDPQLLVKHFTPVEDNTGVLEFDVLEDSTCLMLLEDVRGSSNLTFLTLFMGLTVTFLALGKV</sequence>
<reference evidence="2" key="2">
    <citation type="submission" date="2022-01" db="EMBL/GenBank/DDBJ databases">
        <authorList>
            <person name="Yamashiro T."/>
            <person name="Shiraishi A."/>
            <person name="Satake H."/>
            <person name="Nakayama K."/>
        </authorList>
    </citation>
    <scope>NUCLEOTIDE SEQUENCE</scope>
</reference>
<dbReference type="Proteomes" id="UP001151760">
    <property type="component" value="Unassembled WGS sequence"/>
</dbReference>
<name>A0ABQ5F8J6_9ASTR</name>
<protein>
    <submittedName>
        <fullName evidence="2">Uncharacterized protein</fullName>
    </submittedName>
</protein>
<evidence type="ECO:0000313" key="2">
    <source>
        <dbReference type="EMBL" id="GJT59314.1"/>
    </source>
</evidence>
<dbReference type="EMBL" id="BQNB010017098">
    <property type="protein sequence ID" value="GJT59314.1"/>
    <property type="molecule type" value="Genomic_DNA"/>
</dbReference>
<comment type="caution">
    <text evidence="2">The sequence shown here is derived from an EMBL/GenBank/DDBJ whole genome shotgun (WGS) entry which is preliminary data.</text>
</comment>
<keyword evidence="1" id="KW-1133">Transmembrane helix</keyword>